<dbReference type="PANTHER" id="PTHR45966:SF12">
    <property type="entry name" value="GDSL ESTERASE_LIPASE 1-LIKE ISOFORM X2"/>
    <property type="match status" value="1"/>
</dbReference>
<accession>A0A1Q3DHR2</accession>
<comment type="caution">
    <text evidence="3">The sequence shown here is derived from an EMBL/GenBank/DDBJ whole genome shotgun (WGS) entry which is preliminary data.</text>
</comment>
<dbReference type="CDD" id="cd01837">
    <property type="entry name" value="SGNH_plant_lipase_like"/>
    <property type="match status" value="1"/>
</dbReference>
<gene>
    <name evidence="3" type="ORF">CFOL_v3_35408</name>
</gene>
<proteinExistence type="inferred from homology"/>
<evidence type="ECO:0000313" key="4">
    <source>
        <dbReference type="Proteomes" id="UP000187406"/>
    </source>
</evidence>
<protein>
    <submittedName>
        <fullName evidence="3">Lipase_GDSL domain-containing protein</fullName>
    </submittedName>
</protein>
<dbReference type="Proteomes" id="UP000187406">
    <property type="component" value="Unassembled WGS sequence"/>
</dbReference>
<dbReference type="InterPro" id="IPR044552">
    <property type="entry name" value="GLIP1-5/GLL25"/>
</dbReference>
<dbReference type="EMBL" id="BDDD01008599">
    <property type="protein sequence ID" value="GAV92024.1"/>
    <property type="molecule type" value="Genomic_DNA"/>
</dbReference>
<reference evidence="4" key="1">
    <citation type="submission" date="2016-04" db="EMBL/GenBank/DDBJ databases">
        <title>Cephalotus genome sequencing.</title>
        <authorList>
            <person name="Fukushima K."/>
            <person name="Hasebe M."/>
            <person name="Fang X."/>
        </authorList>
    </citation>
    <scope>NUCLEOTIDE SEQUENCE [LARGE SCALE GENOMIC DNA]</scope>
    <source>
        <strain evidence="4">cv. St1</strain>
    </source>
</reference>
<dbReference type="SUPFAM" id="SSF52266">
    <property type="entry name" value="SGNH hydrolase"/>
    <property type="match status" value="1"/>
</dbReference>
<dbReference type="Gene3D" id="3.40.50.1110">
    <property type="entry name" value="SGNH hydrolase"/>
    <property type="match status" value="1"/>
</dbReference>
<evidence type="ECO:0000313" key="3">
    <source>
        <dbReference type="EMBL" id="GAV92024.1"/>
    </source>
</evidence>
<sequence>MACATSNLSSYITVLLLFGNVGFLTPTSCHIHGDGNATMFVFGDSFFDPGNNNYLNVSLSEKANFWPYGETFFKPASGRFSDGRLIPDFIALHANLPMWAPFLQPGGLEFNINGANFASGGSGALRETNPGTLSLEMQLNAFTLIVSSLKETVGDAEAEKILAQAVYLYSTGNNDIGQFLTFHPYNATQLQKQMFTDTVIGNLTEVLKEVYEIGGSKFAFQTVTPIACLPIVRQDYNLSGNECAEMPHVMTTLFNTALYEMAEDLETQLPGFKYSIFDFYNQVMDRINYPSKYGFKVVNDACCGSGVYHGVNCGLGIYELCNNTSEYLFFDGSHQTEHAYSQLAELWWNGTSTTTAPYTLKQLFELDSAIEISFNDFGALSDE</sequence>
<dbReference type="PANTHER" id="PTHR45966">
    <property type="entry name" value="GDSL-LIKE LIPASE/ACYLHYDROLASE"/>
    <property type="match status" value="1"/>
</dbReference>
<dbReference type="InterPro" id="IPR035669">
    <property type="entry name" value="SGNH_plant_lipase-like"/>
</dbReference>
<name>A0A1Q3DHR2_CEPFO</name>
<dbReference type="GO" id="GO:0016298">
    <property type="term" value="F:lipase activity"/>
    <property type="evidence" value="ECO:0007669"/>
    <property type="project" value="TreeGrafter"/>
</dbReference>
<dbReference type="InterPro" id="IPR036514">
    <property type="entry name" value="SGNH_hydro_sf"/>
</dbReference>
<dbReference type="AlphaFoldDB" id="A0A1Q3DHR2"/>
<evidence type="ECO:0000256" key="1">
    <source>
        <dbReference type="ARBA" id="ARBA00008668"/>
    </source>
</evidence>
<dbReference type="FunCoup" id="A0A1Q3DHR2">
    <property type="interactions" value="55"/>
</dbReference>
<dbReference type="InterPro" id="IPR001087">
    <property type="entry name" value="GDSL"/>
</dbReference>
<organism evidence="3 4">
    <name type="scientific">Cephalotus follicularis</name>
    <name type="common">Albany pitcher plant</name>
    <dbReference type="NCBI Taxonomy" id="3775"/>
    <lineage>
        <taxon>Eukaryota</taxon>
        <taxon>Viridiplantae</taxon>
        <taxon>Streptophyta</taxon>
        <taxon>Embryophyta</taxon>
        <taxon>Tracheophyta</taxon>
        <taxon>Spermatophyta</taxon>
        <taxon>Magnoliopsida</taxon>
        <taxon>eudicotyledons</taxon>
        <taxon>Gunneridae</taxon>
        <taxon>Pentapetalae</taxon>
        <taxon>rosids</taxon>
        <taxon>fabids</taxon>
        <taxon>Oxalidales</taxon>
        <taxon>Cephalotaceae</taxon>
        <taxon>Cephalotus</taxon>
    </lineage>
</organism>
<dbReference type="InParanoid" id="A0A1Q3DHR2"/>
<comment type="similarity">
    <text evidence="1">Belongs to the 'GDSL' lipolytic enzyme family.</text>
</comment>
<dbReference type="OrthoDB" id="1600564at2759"/>
<keyword evidence="4" id="KW-1185">Reference proteome</keyword>
<dbReference type="Pfam" id="PF00657">
    <property type="entry name" value="Lipase_GDSL"/>
    <property type="match status" value="1"/>
</dbReference>
<evidence type="ECO:0000256" key="2">
    <source>
        <dbReference type="ARBA" id="ARBA00022729"/>
    </source>
</evidence>
<keyword evidence="2" id="KW-0732">Signal</keyword>